<accession>I7JYE6</accession>
<dbReference type="EMBL" id="CAKD01000024">
    <property type="protein sequence ID" value="CCI85843.1"/>
    <property type="molecule type" value="Genomic_DNA"/>
</dbReference>
<evidence type="ECO:0008006" key="4">
    <source>
        <dbReference type="Google" id="ProtNLM"/>
    </source>
</evidence>
<evidence type="ECO:0000313" key="3">
    <source>
        <dbReference type="Proteomes" id="UP000009311"/>
    </source>
</evidence>
<dbReference type="EMBL" id="CAKD01000021">
    <property type="protein sequence ID" value="CCI85475.1"/>
    <property type="molecule type" value="Genomic_DNA"/>
</dbReference>
<dbReference type="RefSeq" id="WP_009560027.1">
    <property type="nucleotide sequence ID" value="NZ_AYZN01000039.1"/>
</dbReference>
<evidence type="ECO:0000313" key="2">
    <source>
        <dbReference type="EMBL" id="CCI85843.1"/>
    </source>
</evidence>
<gene>
    <name evidence="1" type="ORF">BN53_05150</name>
    <name evidence="2" type="ORF">BN53_07085</name>
</gene>
<dbReference type="Proteomes" id="UP000009311">
    <property type="component" value="Unassembled WGS sequence"/>
</dbReference>
<dbReference type="PATRIC" id="fig|1423790.3.peg.1314"/>
<protein>
    <recommendedName>
        <fullName evidence="4">Phage transcriptional regulator, ArpU family</fullName>
    </recommendedName>
</protein>
<keyword evidence="3" id="KW-1185">Reference proteome</keyword>
<organism evidence="1 3">
    <name type="scientific">Lactobacillus pasteurii DSM 23907 = CRBIP 24.76</name>
    <dbReference type="NCBI Taxonomy" id="1423790"/>
    <lineage>
        <taxon>Bacteria</taxon>
        <taxon>Bacillati</taxon>
        <taxon>Bacillota</taxon>
        <taxon>Bacilli</taxon>
        <taxon>Lactobacillales</taxon>
        <taxon>Lactobacillaceae</taxon>
        <taxon>Lactobacillus</taxon>
    </lineage>
</organism>
<name>I7JYE6_9LACO</name>
<sequence>MTVNEKNTISNVKSFLTGDFWHYIQLGGIRPTTLKSANFDAIATNTSNVNGLEENVINTLDKADRAQYIAITILLALYDCSDFEYQKRKTILYSLYIQQLTQEQTAIKLSFSNYKLRQQLNQGCIEFAERLNYWRIKRNVSELPDLLEEN</sequence>
<proteinExistence type="predicted"/>
<dbReference type="OrthoDB" id="2307471at2"/>
<comment type="caution">
    <text evidence="1">The sequence shown here is derived from an EMBL/GenBank/DDBJ whole genome shotgun (WGS) entry which is preliminary data.</text>
</comment>
<evidence type="ECO:0000313" key="1">
    <source>
        <dbReference type="EMBL" id="CCI85475.1"/>
    </source>
</evidence>
<reference evidence="1 3" key="1">
    <citation type="submission" date="2012-06" db="EMBL/GenBank/DDBJ databases">
        <title>Draft Genome Sequence of Lactobacillus pasteurii CRBIP 24.76T.</title>
        <authorList>
            <person name="Cousin S."/>
            <person name="Bouchier C."/>
            <person name="Loux V."/>
            <person name="Ma L."/>
            <person name="Creno S."/>
            <person name="Bizet C."/>
            <person name="Clermont D."/>
        </authorList>
    </citation>
    <scope>NUCLEOTIDE SEQUENCE [LARGE SCALE GENOMIC DNA]</scope>
    <source>
        <strain evidence="3">CRBIP 24.76T</strain>
        <strain evidence="1">Type strain:CRBIP 24.76</strain>
    </source>
</reference>
<dbReference type="AlphaFoldDB" id="I7JYE6"/>